<organism evidence="1 2">
    <name type="scientific">Caenorhabditis japonica</name>
    <dbReference type="NCBI Taxonomy" id="281687"/>
    <lineage>
        <taxon>Eukaryota</taxon>
        <taxon>Metazoa</taxon>
        <taxon>Ecdysozoa</taxon>
        <taxon>Nematoda</taxon>
        <taxon>Chromadorea</taxon>
        <taxon>Rhabditida</taxon>
        <taxon>Rhabditina</taxon>
        <taxon>Rhabditomorpha</taxon>
        <taxon>Rhabditoidea</taxon>
        <taxon>Rhabditidae</taxon>
        <taxon>Peloderinae</taxon>
        <taxon>Caenorhabditis</taxon>
    </lineage>
</organism>
<dbReference type="AlphaFoldDB" id="A0A8R1EMC8"/>
<keyword evidence="2" id="KW-1185">Reference proteome</keyword>
<evidence type="ECO:0000313" key="2">
    <source>
        <dbReference type="Proteomes" id="UP000005237"/>
    </source>
</evidence>
<dbReference type="EnsemblMetazoa" id="CJA37844.1">
    <property type="protein sequence ID" value="CJA37844.1"/>
    <property type="gene ID" value="WBGene00213691"/>
</dbReference>
<proteinExistence type="predicted"/>
<accession>A0A8R1EMC8</accession>
<sequence>MRVLINRESAGLSTGNSLGISYEIAPRERFPALAYCSECELQERGLATQVYAQVYGHATARTTRDFGPRALASSLLSALLVSLGAPHSVSVSLRSWLRRGSTIILDTVTSLGSGYADLCKISFVSSQVPCGDRRSLWALYSSRVSPFGVTLVGVPVSCRLSLAATSAISTTDIDRIEGPWCTWIRWPGSLVGSLGWRIRGTLFPLVLDPRAHGFVGLARSLARLAGGFVARCPRWFWIRRDVVGRADVPRRAPCDWQDSCSCFWMDSCRASSSLVEDFCPVAELITSESMSCPVLVRPVRITPLHIAL</sequence>
<reference evidence="1" key="2">
    <citation type="submission" date="2022-06" db="UniProtKB">
        <authorList>
            <consortium name="EnsemblMetazoa"/>
        </authorList>
    </citation>
    <scope>IDENTIFICATION</scope>
    <source>
        <strain evidence="1">DF5081</strain>
    </source>
</reference>
<reference evidence="2" key="1">
    <citation type="submission" date="2010-08" db="EMBL/GenBank/DDBJ databases">
        <authorList>
            <consortium name="Caenorhabditis japonica Sequencing Consortium"/>
            <person name="Wilson R.K."/>
        </authorList>
    </citation>
    <scope>NUCLEOTIDE SEQUENCE [LARGE SCALE GENOMIC DNA]</scope>
    <source>
        <strain evidence="2">DF5081</strain>
    </source>
</reference>
<evidence type="ECO:0000313" key="1">
    <source>
        <dbReference type="EnsemblMetazoa" id="CJA37844.1"/>
    </source>
</evidence>
<protein>
    <submittedName>
        <fullName evidence="1">Uncharacterized protein</fullName>
    </submittedName>
</protein>
<dbReference type="Proteomes" id="UP000005237">
    <property type="component" value="Unassembled WGS sequence"/>
</dbReference>
<name>A0A8R1EMC8_CAEJA</name>